<accession>A0A9R1UBX6</accession>
<feature type="compositionally biased region" description="Basic and acidic residues" evidence="1">
    <location>
        <begin position="882"/>
        <end position="894"/>
    </location>
</feature>
<feature type="compositionally biased region" description="Basic and acidic residues" evidence="1">
    <location>
        <begin position="322"/>
        <end position="337"/>
    </location>
</feature>
<evidence type="ECO:0000313" key="5">
    <source>
        <dbReference type="Proteomes" id="UP000694866"/>
    </source>
</evidence>
<reference evidence="4" key="1">
    <citation type="submission" date="2015-01" db="EMBL/GenBank/DDBJ databases">
        <title>Transcriptome Assembly of Fopius arisanus.</title>
        <authorList>
            <person name="Geib S."/>
        </authorList>
    </citation>
    <scope>NUCLEOTIDE SEQUENCE</scope>
</reference>
<feature type="region of interest" description="Disordered" evidence="1">
    <location>
        <begin position="167"/>
        <end position="382"/>
    </location>
</feature>
<evidence type="ECO:0000313" key="4">
    <source>
        <dbReference type="EMBL" id="JAG78168.1"/>
    </source>
</evidence>
<feature type="region of interest" description="Disordered" evidence="1">
    <location>
        <begin position="989"/>
        <end position="1014"/>
    </location>
</feature>
<feature type="region of interest" description="Disordered" evidence="1">
    <location>
        <begin position="400"/>
        <end position="431"/>
    </location>
</feature>
<name>A0A0C9RMW8_9HYME</name>
<feature type="region of interest" description="Disordered" evidence="1">
    <location>
        <begin position="1300"/>
        <end position="1421"/>
    </location>
</feature>
<feature type="region of interest" description="Disordered" evidence="1">
    <location>
        <begin position="1085"/>
        <end position="1151"/>
    </location>
</feature>
<feature type="compositionally biased region" description="Polar residues" evidence="1">
    <location>
        <begin position="358"/>
        <end position="375"/>
    </location>
</feature>
<evidence type="ECO:0000313" key="6">
    <source>
        <dbReference type="RefSeq" id="XP_011315091.1"/>
    </source>
</evidence>
<feature type="region of interest" description="Disordered" evidence="1">
    <location>
        <begin position="471"/>
        <end position="583"/>
    </location>
</feature>
<sequence length="1542" mass="173590">MEGQEGKGRSRASSTSSYGREVRCGCQYFQSDSLLPERRAMMMRPSSRNANSIIESSGACDHEYEPIGAALVPRTMASATAPVVRIIDTDVVPVADSDDSIDVKGRFTPGPVLDDDDVVLPLDGQIEDNAMEGRELGSGDTSEDLEHETAQQLQDRLEEQFLRAPTPVTESRTYGEVNTSQVDSSVMEELPQHRGARGFPERLRSQAGKLRSRIKGIQRPNFTLPIERKKSPKAGSSDRSKSSDKTRSSEKSKSPEGTSKRESRKDKPSRIDRIRSSLPDRPKFSLPDRSKFPNFPKMPSKSSFHLPHLPGRRKTPSLGEQQRQHSSESTTESRRNIFDFSTVPRLFDRKSKEHGEYATSSPKESRAQSSESTTLPRVKKSKTSFGSRWTARFTDIKLKDEEEEMEKPWRHPNLEKPRLSLHGQESVEDPEPIAWIDEHRTSLQDERLPYDLHGSKSEIIDEATIPKLSKIIHHDSEESYEPEPPQIDPRMYGDQEIARLEREELEREAYRVSFGAVDPHDRHKKRFPSSEGRDSDEDEVDLDQEPEAEEDHYSTEPEDESAPSDREQQPSSGSSYERRRRGVIEEIDSDEIFVRMKGISQDDMTVAKYLTSEIREVLRGPGNALADAVIILDSPPQPPPRRPARKRNLQKRKEETRESLESIENIPPNRPKRILRRSAESDYGSNILDNSDSLSGSHHRIVYHAESAPMDLSHVEPLDDIIVVKPLRRKSRSSLRSSSLIPSDPIIEVSPEVSPPPIPQRRKRRAQETIQLVNAAESYNGRRTPDLETWRMEIVRPQSEPPVKPARMPSKEAVNIITQVEDDYIEPQSKFELELEVEQVPVPPKRRSRSRGTSIFQDDDIISRGAESLDVAYIDDEEEDHEVMSKDNDADSRGDFPGYAVIDKREKPPRPPPPRRRRNKFATTPRRSSGPLRPQRAYSTLRPRYDRPEDDRVTPYDEIDPEEVNGLEDIDGEHLRELMSGQVMMKMAGRPLPPPPRPVRTKGKDKLQTPDDEQDLSTYASFTQTDPLPDDMVIEEEIIQARAVITPSLTGSQILVSTERIPTPRPFHITAISHEEIPNLDHDVLRGTSTRSEPELARERRDETPEMNFDVPDVPPLPVAITSSGIPDEVPPQRPPRTRSQSLSVREEDTHDPRITTIEELEERLTALLTSETFKIANLEVGDLRVDKLSVSTLEAHKIAVSELDAIVVSASEITCAEDDEPVINPSLLRELVAIRNQLEAVAASQPQSSPGTPFRAPEDSLSDSKTESTVIEVKELRGGSPKLDQLQLEPLTKSMETRALYSSKGSEQVPVKEIQHPEESSKELSATSSRPTSRAESPVRTTTTGALISRETASPVRSLPPAISVTPDTVEPSPPQNAPSAPHKKFETSESKPQRATISYSPETSPEYPESPESLERSSPIPPQFIAFQTSQIPSQFFTLSQQFQTPQPPSNSGNDEPGVIDMTQQLLRALRLVGKRAMRHFVSYVVSRVSQEETEAKIREVELTLCALLLIIAGLLIVCFAGPRTITHHHHWDYFNPPRL</sequence>
<feature type="transmembrane region" description="Helical" evidence="2">
    <location>
        <begin position="1503"/>
        <end position="1523"/>
    </location>
</feature>
<evidence type="ECO:0000256" key="2">
    <source>
        <dbReference type="SAM" id="Phobius"/>
    </source>
</evidence>
<feature type="region of interest" description="Disordered" evidence="1">
    <location>
        <begin position="1"/>
        <end position="20"/>
    </location>
</feature>
<feature type="compositionally biased region" description="Basic and acidic residues" evidence="1">
    <location>
        <begin position="400"/>
        <end position="418"/>
    </location>
</feature>
<evidence type="ECO:0000256" key="1">
    <source>
        <dbReference type="SAM" id="MobiDB-lite"/>
    </source>
</evidence>
<feature type="compositionally biased region" description="Basic and acidic residues" evidence="1">
    <location>
        <begin position="1092"/>
        <end position="1104"/>
    </location>
</feature>
<feature type="compositionally biased region" description="Basic and acidic residues" evidence="1">
    <location>
        <begin position="491"/>
        <end position="510"/>
    </location>
</feature>
<feature type="region of interest" description="Disordered" evidence="1">
    <location>
        <begin position="876"/>
        <end position="957"/>
    </location>
</feature>
<dbReference type="OrthoDB" id="6782661at2759"/>
<feature type="compositionally biased region" description="Acidic residues" evidence="1">
    <location>
        <begin position="534"/>
        <end position="562"/>
    </location>
</feature>
<organism evidence="4">
    <name type="scientific">Fopius arisanus</name>
    <dbReference type="NCBI Taxonomy" id="64838"/>
    <lineage>
        <taxon>Eukaryota</taxon>
        <taxon>Metazoa</taxon>
        <taxon>Ecdysozoa</taxon>
        <taxon>Arthropoda</taxon>
        <taxon>Hexapoda</taxon>
        <taxon>Insecta</taxon>
        <taxon>Pterygota</taxon>
        <taxon>Neoptera</taxon>
        <taxon>Endopterygota</taxon>
        <taxon>Hymenoptera</taxon>
        <taxon>Apocrita</taxon>
        <taxon>Ichneumonoidea</taxon>
        <taxon>Braconidae</taxon>
        <taxon>Opiinae</taxon>
        <taxon>Fopius</taxon>
    </lineage>
</organism>
<feature type="compositionally biased region" description="Basic and acidic residues" evidence="1">
    <location>
        <begin position="236"/>
        <end position="291"/>
    </location>
</feature>
<keyword evidence="2" id="KW-0472">Membrane</keyword>
<dbReference type="GeneID" id="105274004"/>
<evidence type="ECO:0000313" key="3">
    <source>
        <dbReference type="EMBL" id="JAG78167.1"/>
    </source>
</evidence>
<accession>A0A0C9RMW8</accession>
<feature type="compositionally biased region" description="Basic and acidic residues" evidence="1">
    <location>
        <begin position="1257"/>
        <end position="1268"/>
    </location>
</feature>
<dbReference type="Proteomes" id="UP000694866">
    <property type="component" value="Unplaced"/>
</dbReference>
<feature type="compositionally biased region" description="Basic and acidic residues" evidence="1">
    <location>
        <begin position="346"/>
        <end position="356"/>
    </location>
</feature>
<feature type="region of interest" description="Disordered" evidence="1">
    <location>
        <begin position="632"/>
        <end position="675"/>
    </location>
</feature>
<feature type="compositionally biased region" description="Basic and acidic residues" evidence="1">
    <location>
        <begin position="651"/>
        <end position="660"/>
    </location>
</feature>
<protein>
    <submittedName>
        <fullName evidence="6">Titin</fullName>
    </submittedName>
</protein>
<dbReference type="EMBL" id="GBYB01008401">
    <property type="protein sequence ID" value="JAG78168.1"/>
    <property type="molecule type" value="Transcribed_RNA"/>
</dbReference>
<dbReference type="EMBL" id="GBYB01008400">
    <property type="protein sequence ID" value="JAG78167.1"/>
    <property type="molecule type" value="Transcribed_RNA"/>
</dbReference>
<feature type="compositionally biased region" description="Polar residues" evidence="1">
    <location>
        <begin position="1324"/>
        <end position="1347"/>
    </location>
</feature>
<feature type="compositionally biased region" description="Basic and acidic residues" evidence="1">
    <location>
        <begin position="1385"/>
        <end position="1394"/>
    </location>
</feature>
<keyword evidence="5" id="KW-1185">Reference proteome</keyword>
<feature type="compositionally biased region" description="Low complexity" evidence="1">
    <location>
        <begin position="1400"/>
        <end position="1413"/>
    </location>
</feature>
<gene>
    <name evidence="6" type="primary">LOC105274004</name>
    <name evidence="3" type="ORF">g.10042</name>
    <name evidence="4" type="ORF">g.10045</name>
</gene>
<feature type="compositionally biased region" description="Basic and acidic residues" evidence="1">
    <location>
        <begin position="1314"/>
        <end position="1323"/>
    </location>
</feature>
<reference evidence="6" key="2">
    <citation type="submission" date="2025-04" db="UniProtKB">
        <authorList>
            <consortium name="RefSeq"/>
        </authorList>
    </citation>
    <scope>IDENTIFICATION</scope>
    <source>
        <strain evidence="6">USDA-PBARC FA_bdor</strain>
        <tissue evidence="6">Whole organism</tissue>
    </source>
</reference>
<feature type="compositionally biased region" description="Polar residues" evidence="1">
    <location>
        <begin position="168"/>
        <end position="184"/>
    </location>
</feature>
<feature type="region of interest" description="Disordered" evidence="1">
    <location>
        <begin position="1242"/>
        <end position="1268"/>
    </location>
</feature>
<dbReference type="RefSeq" id="XP_011315091.1">
    <property type="nucleotide sequence ID" value="XM_011316789.1"/>
</dbReference>
<dbReference type="KEGG" id="fas:105274004"/>
<feature type="compositionally biased region" description="Basic and acidic residues" evidence="1">
    <location>
        <begin position="943"/>
        <end position="955"/>
    </location>
</feature>
<proteinExistence type="predicted"/>
<keyword evidence="2" id="KW-0812">Transmembrane</keyword>
<keyword evidence="2" id="KW-1133">Transmembrane helix</keyword>